<dbReference type="OrthoDB" id="1170793at2"/>
<dbReference type="InterPro" id="IPR046373">
    <property type="entry name" value="Acyl-CoA_Oxase/DH_mid-dom_sf"/>
</dbReference>
<evidence type="ECO:0000313" key="4">
    <source>
        <dbReference type="Proteomes" id="UP000184231"/>
    </source>
</evidence>
<organism evidence="3 4">
    <name type="scientific">Arenibacter nanhaiticus</name>
    <dbReference type="NCBI Taxonomy" id="558155"/>
    <lineage>
        <taxon>Bacteria</taxon>
        <taxon>Pseudomonadati</taxon>
        <taxon>Bacteroidota</taxon>
        <taxon>Flavobacteriia</taxon>
        <taxon>Flavobacteriales</taxon>
        <taxon>Flavobacteriaceae</taxon>
        <taxon>Arenibacter</taxon>
    </lineage>
</organism>
<dbReference type="Gene3D" id="2.40.110.10">
    <property type="entry name" value="Butyryl-CoA Dehydrogenase, subunit A, domain 2"/>
    <property type="match status" value="1"/>
</dbReference>
<dbReference type="Gene3D" id="1.20.140.10">
    <property type="entry name" value="Butyryl-CoA Dehydrogenase, subunit A, domain 3"/>
    <property type="match status" value="1"/>
</dbReference>
<dbReference type="InterPro" id="IPR037069">
    <property type="entry name" value="AcylCoA_DH/ox_N_sf"/>
</dbReference>
<dbReference type="Gene3D" id="1.10.540.10">
    <property type="entry name" value="Acyl-CoA dehydrogenase/oxidase, N-terminal domain"/>
    <property type="match status" value="1"/>
</dbReference>
<accession>A0A1M6CWS6</accession>
<name>A0A1M6CWS6_9FLAO</name>
<dbReference type="GO" id="GO:0050660">
    <property type="term" value="F:flavin adenine dinucleotide binding"/>
    <property type="evidence" value="ECO:0007669"/>
    <property type="project" value="InterPro"/>
</dbReference>
<reference evidence="3 4" key="1">
    <citation type="submission" date="2016-11" db="EMBL/GenBank/DDBJ databases">
        <authorList>
            <person name="Jaros S."/>
            <person name="Januszkiewicz K."/>
            <person name="Wedrychowicz H."/>
        </authorList>
    </citation>
    <scope>NUCLEOTIDE SEQUENCE [LARGE SCALE GENOMIC DNA]</scope>
    <source>
        <strain evidence="3 4">CGMCC 1.8863</strain>
    </source>
</reference>
<dbReference type="RefSeq" id="WP_072763321.1">
    <property type="nucleotide sequence ID" value="NZ_FQYX01000004.1"/>
</dbReference>
<evidence type="ECO:0000256" key="1">
    <source>
        <dbReference type="ARBA" id="ARBA00023002"/>
    </source>
</evidence>
<evidence type="ECO:0000313" key="3">
    <source>
        <dbReference type="EMBL" id="SHI65472.1"/>
    </source>
</evidence>
<gene>
    <name evidence="3" type="ORF">SAMN04487911_10484</name>
</gene>
<sequence length="338" mass="37893">MKESNPIEQLRNLCLNAKQFPAEVLDWIAVENLWSLWVPQKYGGLEFPFTAGLNKLKSLAKIDGSLGWTVTLCSGANFFIGNLHPVAIEEIFGKGQTQVCFGGSGGVFGSAEKQGDTYNISGKWHYATGASYLTHFTLNAKIIENGEALRNEDGSPMIRSFLLPKDKVEIVENWNTMGLKASVTHSFDVKEVIVDKKYSFLYNRVNLDYPIFKIPFSVFADLTLWVNYIGMAEHFLEEAGKLMAKERLIGLEAVLDAANGKVFDFAHAIEKSLQGQWVCNEDTIGQIHSEAVASVQHITKTILEYYPLLGVSASREDHQLNQIFRDYFTATQHHIFTK</sequence>
<dbReference type="InterPro" id="IPR009100">
    <property type="entry name" value="AcylCoA_DH/oxidase_NM_dom_sf"/>
</dbReference>
<dbReference type="STRING" id="558155.SAMN04487911_10484"/>
<dbReference type="Pfam" id="PF08028">
    <property type="entry name" value="Acyl-CoA_dh_2"/>
    <property type="match status" value="1"/>
</dbReference>
<dbReference type="SUPFAM" id="SSF56645">
    <property type="entry name" value="Acyl-CoA dehydrogenase NM domain-like"/>
    <property type="match status" value="1"/>
</dbReference>
<dbReference type="EMBL" id="FQYX01000004">
    <property type="protein sequence ID" value="SHI65472.1"/>
    <property type="molecule type" value="Genomic_DNA"/>
</dbReference>
<proteinExistence type="predicted"/>
<keyword evidence="1" id="KW-0560">Oxidoreductase</keyword>
<feature type="domain" description="Acyl-CoA dehydrogenase C-terminal" evidence="2">
    <location>
        <begin position="251"/>
        <end position="336"/>
    </location>
</feature>
<dbReference type="Proteomes" id="UP000184231">
    <property type="component" value="Unassembled WGS sequence"/>
</dbReference>
<dbReference type="InterPro" id="IPR013107">
    <property type="entry name" value="Acyl-CoA_DH_C"/>
</dbReference>
<dbReference type="GO" id="GO:0016627">
    <property type="term" value="F:oxidoreductase activity, acting on the CH-CH group of donors"/>
    <property type="evidence" value="ECO:0007669"/>
    <property type="project" value="InterPro"/>
</dbReference>
<dbReference type="AlphaFoldDB" id="A0A1M6CWS6"/>
<protein>
    <submittedName>
        <fullName evidence="3">Acyl-CoA dehydrogenase, C-terminal domain</fullName>
    </submittedName>
</protein>
<evidence type="ECO:0000259" key="2">
    <source>
        <dbReference type="Pfam" id="PF08028"/>
    </source>
</evidence>
<keyword evidence="4" id="KW-1185">Reference proteome</keyword>